<dbReference type="Pfam" id="PF13480">
    <property type="entry name" value="Acetyltransf_6"/>
    <property type="match status" value="1"/>
</dbReference>
<protein>
    <recommendedName>
        <fullName evidence="1">N-acetyltransferase domain-containing protein</fullName>
    </recommendedName>
</protein>
<dbReference type="HOGENOM" id="CLU_046277_0_0_4"/>
<dbReference type="Gene3D" id="3.40.630.30">
    <property type="match status" value="1"/>
</dbReference>
<dbReference type="STRING" id="228410.NE0099"/>
<dbReference type="InterPro" id="IPR000182">
    <property type="entry name" value="GNAT_dom"/>
</dbReference>
<proteinExistence type="predicted"/>
<dbReference type="InterPro" id="IPR016181">
    <property type="entry name" value="Acyl_CoA_acyltransferase"/>
</dbReference>
<dbReference type="KEGG" id="neu:NE0099"/>
<dbReference type="InterPro" id="IPR038740">
    <property type="entry name" value="BioF2-like_GNAT_dom"/>
</dbReference>
<dbReference type="EMBL" id="AL954747">
    <property type="protein sequence ID" value="CAD84010.1"/>
    <property type="molecule type" value="Genomic_DNA"/>
</dbReference>
<name>Q82XZ1_NITEU</name>
<sequence length="392" mass="45443">MCARIQQLPVFFIFILYGSCATTKRNIYVLAINKLMEQQIRKYESFNDLPADCKKLFDSGEKDSFDLSRDWFLLLETTVIRQTKEICIFTLEIEGVTQGIWPTLLQKKGKLSLRQISSFTCFYSSLYQPLISSSLTVDKLADCLRWILSDTRTDVLRFDIMDPSQSSFNLHEQALKKIGFKTDRFFCWGNWYLPVNNQPFSVYLQNLSSRVRNTLERRKKKFLAGGHGKLEILTTHDKLPIAIQAWEKIYNASWKIPEPYPEFMPSLISLCAAKGWLRLGIAYYDEEPIAAQLWIVNQGRAAIYKLAYDEKFAHLSPGTILTAHLMQHAIDVDKVHEVDYLTGDDAYKKDWMSHRRERLGLVAYNLRSFWGLIGISKHIAGKIRKKILKSLK</sequence>
<dbReference type="AlphaFoldDB" id="Q82XZ1"/>
<dbReference type="SMR" id="Q82XZ1"/>
<reference evidence="2 3" key="1">
    <citation type="journal article" date="2003" name="J. Bacteriol.">
        <title>Complete genome sequence of the ammonia-oxidizing bacterium and obligate chemolithoautotroph Nitrosomonas europaea.</title>
        <authorList>
            <person name="Chain P."/>
            <person name="Lamerdin J."/>
            <person name="Larimer F."/>
            <person name="Regala W."/>
            <person name="Land M."/>
            <person name="Hauser L."/>
            <person name="Hooper A."/>
            <person name="Klotz M."/>
            <person name="Norton J."/>
            <person name="Sayavedra-Soto L."/>
            <person name="Arciero D."/>
            <person name="Hommes N."/>
            <person name="Whittaker M."/>
            <person name="Arp D."/>
        </authorList>
    </citation>
    <scope>NUCLEOTIDE SEQUENCE [LARGE SCALE GENOMIC DNA]</scope>
    <source>
        <strain evidence="3">ATCC 19718 / CIP 103999 / KCTC 2705 / NBRC 14298</strain>
    </source>
</reference>
<dbReference type="eggNOG" id="COG5653">
    <property type="taxonomic scope" value="Bacteria"/>
</dbReference>
<gene>
    <name evidence="2" type="ordered locus">NE0099</name>
</gene>
<dbReference type="SUPFAM" id="SSF55729">
    <property type="entry name" value="Acyl-CoA N-acyltransferases (Nat)"/>
    <property type="match status" value="1"/>
</dbReference>
<organism evidence="2 3">
    <name type="scientific">Nitrosomonas europaea (strain ATCC 19718 / CIP 103999 / KCTC 2705 / NBRC 14298)</name>
    <dbReference type="NCBI Taxonomy" id="228410"/>
    <lineage>
        <taxon>Bacteria</taxon>
        <taxon>Pseudomonadati</taxon>
        <taxon>Pseudomonadota</taxon>
        <taxon>Betaproteobacteria</taxon>
        <taxon>Nitrosomonadales</taxon>
        <taxon>Nitrosomonadaceae</taxon>
        <taxon>Nitrosomonas</taxon>
    </lineage>
</organism>
<evidence type="ECO:0000259" key="1">
    <source>
        <dbReference type="PROSITE" id="PS51186"/>
    </source>
</evidence>
<dbReference type="PROSITE" id="PS51186">
    <property type="entry name" value="GNAT"/>
    <property type="match status" value="1"/>
</dbReference>
<dbReference type="PhylomeDB" id="Q82XZ1"/>
<dbReference type="GO" id="GO:0016747">
    <property type="term" value="F:acyltransferase activity, transferring groups other than amino-acyl groups"/>
    <property type="evidence" value="ECO:0007669"/>
    <property type="project" value="InterPro"/>
</dbReference>
<evidence type="ECO:0000313" key="2">
    <source>
        <dbReference type="EMBL" id="CAD84010.1"/>
    </source>
</evidence>
<accession>Q82XZ1</accession>
<keyword evidence="3" id="KW-1185">Reference proteome</keyword>
<evidence type="ECO:0000313" key="3">
    <source>
        <dbReference type="Proteomes" id="UP000001416"/>
    </source>
</evidence>
<feature type="domain" description="N-acetyltransferase" evidence="1">
    <location>
        <begin position="233"/>
        <end position="382"/>
    </location>
</feature>
<dbReference type="DNASU" id="1081002"/>
<dbReference type="Proteomes" id="UP000001416">
    <property type="component" value="Chromosome"/>
</dbReference>